<organism evidence="1 2">
    <name type="scientific">Xylaria flabelliformis</name>
    <dbReference type="NCBI Taxonomy" id="2512241"/>
    <lineage>
        <taxon>Eukaryota</taxon>
        <taxon>Fungi</taxon>
        <taxon>Dikarya</taxon>
        <taxon>Ascomycota</taxon>
        <taxon>Pezizomycotina</taxon>
        <taxon>Sordariomycetes</taxon>
        <taxon>Xylariomycetidae</taxon>
        <taxon>Xylariales</taxon>
        <taxon>Xylariaceae</taxon>
        <taxon>Xylaria</taxon>
    </lineage>
</organism>
<comment type="caution">
    <text evidence="1">The sequence shown here is derived from an EMBL/GenBank/DDBJ whole genome shotgun (WGS) entry which is preliminary data.</text>
</comment>
<dbReference type="OrthoDB" id="6362633at2759"/>
<name>A0A553HR31_9PEZI</name>
<protein>
    <recommendedName>
        <fullName evidence="3">Phosphoribulokinase/uridine kinase domain-containing protein</fullName>
    </recommendedName>
</protein>
<dbReference type="Proteomes" id="UP000319160">
    <property type="component" value="Unassembled WGS sequence"/>
</dbReference>
<accession>A0A553HR31</accession>
<dbReference type="Gene3D" id="3.40.50.300">
    <property type="entry name" value="P-loop containing nucleotide triphosphate hydrolases"/>
    <property type="match status" value="2"/>
</dbReference>
<dbReference type="PANTHER" id="PTHR10285">
    <property type="entry name" value="URIDINE KINASE"/>
    <property type="match status" value="1"/>
</dbReference>
<dbReference type="InterPro" id="IPR027417">
    <property type="entry name" value="P-loop_NTPase"/>
</dbReference>
<evidence type="ECO:0000313" key="1">
    <source>
        <dbReference type="EMBL" id="TRX90409.1"/>
    </source>
</evidence>
<dbReference type="STRING" id="2512241.A0A553HR31"/>
<sequence>MEHVYASLTQRAIDIHKKSVRVSGQHRIVVAFSGPPGSGKSTIAARVVQRINTTFQRPIATCLAMDGFHYTRAYLDTLPNHIEAHARRGAPWTFDADGVVGLLKTLSASRLSVEPVTIFAPSFDHKLKDPVAEAIRIEPETEIVIVEGNWLLLDRDPWKQIPKYVDDTWFVDVEPTLASHRIALRHITAGIEATWEAAMARAEANDLPNGDEVRKHLLKPNVRVESVEISEGS</sequence>
<proteinExistence type="predicted"/>
<dbReference type="EMBL" id="VFLP01000056">
    <property type="protein sequence ID" value="TRX90409.1"/>
    <property type="molecule type" value="Genomic_DNA"/>
</dbReference>
<evidence type="ECO:0008006" key="3">
    <source>
        <dbReference type="Google" id="ProtNLM"/>
    </source>
</evidence>
<dbReference type="SUPFAM" id="SSF52540">
    <property type="entry name" value="P-loop containing nucleoside triphosphate hydrolases"/>
    <property type="match status" value="1"/>
</dbReference>
<evidence type="ECO:0000313" key="2">
    <source>
        <dbReference type="Proteomes" id="UP000319160"/>
    </source>
</evidence>
<gene>
    <name evidence="1" type="ORF">FHL15_008774</name>
</gene>
<dbReference type="AlphaFoldDB" id="A0A553HR31"/>
<keyword evidence="2" id="KW-1185">Reference proteome</keyword>
<reference evidence="2" key="1">
    <citation type="submission" date="2019-06" db="EMBL/GenBank/DDBJ databases">
        <title>Draft genome sequence of the griseofulvin-producing fungus Xylaria cubensis strain G536.</title>
        <authorList>
            <person name="Mead M.E."/>
            <person name="Raja H.A."/>
            <person name="Steenwyk J.L."/>
            <person name="Knowles S.L."/>
            <person name="Oberlies N.H."/>
            <person name="Rokas A."/>
        </authorList>
    </citation>
    <scope>NUCLEOTIDE SEQUENCE [LARGE SCALE GENOMIC DNA]</scope>
    <source>
        <strain evidence="2">G536</strain>
    </source>
</reference>